<proteinExistence type="predicted"/>
<dbReference type="Proteomes" id="UP001157017">
    <property type="component" value="Unassembled WGS sequence"/>
</dbReference>
<evidence type="ECO:0000313" key="1">
    <source>
        <dbReference type="EMBL" id="GMA86375.1"/>
    </source>
</evidence>
<dbReference type="EMBL" id="BSUZ01000001">
    <property type="protein sequence ID" value="GMA86375.1"/>
    <property type="molecule type" value="Genomic_DNA"/>
</dbReference>
<sequence>MLPAAPDDAGADATVSGSGEAVDLWLWGRDVEGAHVQVVGDEAVLARLRARLDLAVQ</sequence>
<gene>
    <name evidence="1" type="ORF">GCM10025868_16250</name>
</gene>
<accession>A0ABQ6JGQ0</accession>
<name>A0ABQ6JGQ0_9ACTN</name>
<organism evidence="1 2">
    <name type="scientific">Angustibacter aerolatus</name>
    <dbReference type="NCBI Taxonomy" id="1162965"/>
    <lineage>
        <taxon>Bacteria</taxon>
        <taxon>Bacillati</taxon>
        <taxon>Actinomycetota</taxon>
        <taxon>Actinomycetes</taxon>
        <taxon>Kineosporiales</taxon>
        <taxon>Kineosporiaceae</taxon>
    </lineage>
</organism>
<protein>
    <recommendedName>
        <fullName evidence="3">MDMPI C-terminal domain-containing protein</fullName>
    </recommendedName>
</protein>
<evidence type="ECO:0000313" key="2">
    <source>
        <dbReference type="Proteomes" id="UP001157017"/>
    </source>
</evidence>
<reference evidence="2" key="1">
    <citation type="journal article" date="2019" name="Int. J. Syst. Evol. Microbiol.">
        <title>The Global Catalogue of Microorganisms (GCM) 10K type strain sequencing project: providing services to taxonomists for standard genome sequencing and annotation.</title>
        <authorList>
            <consortium name="The Broad Institute Genomics Platform"/>
            <consortium name="The Broad Institute Genome Sequencing Center for Infectious Disease"/>
            <person name="Wu L."/>
            <person name="Ma J."/>
        </authorList>
    </citation>
    <scope>NUCLEOTIDE SEQUENCE [LARGE SCALE GENOMIC DNA]</scope>
    <source>
        <strain evidence="2">NBRC 108730</strain>
    </source>
</reference>
<comment type="caution">
    <text evidence="1">The sequence shown here is derived from an EMBL/GenBank/DDBJ whole genome shotgun (WGS) entry which is preliminary data.</text>
</comment>
<keyword evidence="2" id="KW-1185">Reference proteome</keyword>
<evidence type="ECO:0008006" key="3">
    <source>
        <dbReference type="Google" id="ProtNLM"/>
    </source>
</evidence>